<dbReference type="InterPro" id="IPR018313">
    <property type="entry name" value="SBP_3_CS"/>
</dbReference>
<name>A0ABX1AQQ2_9ACTN</name>
<dbReference type="PANTHER" id="PTHR30085">
    <property type="entry name" value="AMINO ACID ABC TRANSPORTER PERMEASE"/>
    <property type="match status" value="1"/>
</dbReference>
<dbReference type="Gene3D" id="3.40.190.10">
    <property type="entry name" value="Periplasmic binding protein-like II"/>
    <property type="match status" value="2"/>
</dbReference>
<dbReference type="Proteomes" id="UP000746503">
    <property type="component" value="Unassembled WGS sequence"/>
</dbReference>
<dbReference type="InterPro" id="IPR001638">
    <property type="entry name" value="Solute-binding_3/MltF_N"/>
</dbReference>
<keyword evidence="8" id="KW-1185">Reference proteome</keyword>
<dbReference type="InterPro" id="IPR051455">
    <property type="entry name" value="Bact_solute-bind_prot3"/>
</dbReference>
<keyword evidence="3 5" id="KW-0732">Signal</keyword>
<sequence>MRARKSATLAASALVLALTATACGSDDSNGGSSDGGDSNDTLTIGIKYDQPGLGLQTADGDFTGFDVDIARYIAAELGVEEDDITWRQAQSPERENMIKNGDVDFIVATYSITDQRKEEVSFAGPYFVATQDLLMRSGESISSNDEIGDLNLCSVSGSTSAQKIQEDIAPDANLQPYGGYSECLTGLENGAVDALTTDNTILAGYAAQDEHQGKFELAGLDLGPENYGIGIPKDDTELQEKINAAIEKMIEDGAWAEAVEKNLGPAGFEVPDAPEITEGK</sequence>
<evidence type="ECO:0000256" key="1">
    <source>
        <dbReference type="ARBA" id="ARBA00010333"/>
    </source>
</evidence>
<evidence type="ECO:0000313" key="7">
    <source>
        <dbReference type="EMBL" id="NJP67753.1"/>
    </source>
</evidence>
<evidence type="ECO:0000256" key="5">
    <source>
        <dbReference type="SAM" id="SignalP"/>
    </source>
</evidence>
<dbReference type="PANTHER" id="PTHR30085:SF6">
    <property type="entry name" value="ABC TRANSPORTER GLUTAMINE-BINDING PROTEIN GLNH"/>
    <property type="match status" value="1"/>
</dbReference>
<dbReference type="PROSITE" id="PS01039">
    <property type="entry name" value="SBP_BACTERIAL_3"/>
    <property type="match status" value="1"/>
</dbReference>
<dbReference type="CDD" id="cd13690">
    <property type="entry name" value="PBP2_GluB"/>
    <property type="match status" value="1"/>
</dbReference>
<accession>A0ABX1AQQ2</accession>
<organism evidence="7 8">
    <name type="scientific">Streptomyces spiramenti</name>
    <dbReference type="NCBI Taxonomy" id="2720606"/>
    <lineage>
        <taxon>Bacteria</taxon>
        <taxon>Bacillati</taxon>
        <taxon>Actinomycetota</taxon>
        <taxon>Actinomycetes</taxon>
        <taxon>Kitasatosporales</taxon>
        <taxon>Streptomycetaceae</taxon>
        <taxon>Streptomyces</taxon>
    </lineage>
</organism>
<evidence type="ECO:0000256" key="3">
    <source>
        <dbReference type="ARBA" id="ARBA00022729"/>
    </source>
</evidence>
<comment type="caution">
    <text evidence="7">The sequence shown here is derived from an EMBL/GenBank/DDBJ whole genome shotgun (WGS) entry which is preliminary data.</text>
</comment>
<dbReference type="EMBL" id="JAAVJB010000137">
    <property type="protein sequence ID" value="NJP67753.1"/>
    <property type="molecule type" value="Genomic_DNA"/>
</dbReference>
<dbReference type="PROSITE" id="PS51257">
    <property type="entry name" value="PROKAR_LIPOPROTEIN"/>
    <property type="match status" value="1"/>
</dbReference>
<evidence type="ECO:0000259" key="6">
    <source>
        <dbReference type="SMART" id="SM00062"/>
    </source>
</evidence>
<dbReference type="RefSeq" id="WP_167934270.1">
    <property type="nucleotide sequence ID" value="NZ_JAAVJB010000137.1"/>
</dbReference>
<evidence type="ECO:0000256" key="4">
    <source>
        <dbReference type="RuleBase" id="RU003744"/>
    </source>
</evidence>
<proteinExistence type="inferred from homology"/>
<gene>
    <name evidence="7" type="ORF">HCJ92_15960</name>
</gene>
<feature type="signal peptide" evidence="5">
    <location>
        <begin position="1"/>
        <end position="22"/>
    </location>
</feature>
<keyword evidence="2" id="KW-0813">Transport</keyword>
<dbReference type="SMART" id="SM00062">
    <property type="entry name" value="PBPb"/>
    <property type="match status" value="1"/>
</dbReference>
<feature type="domain" description="Solute-binding protein family 3/N-terminal" evidence="6">
    <location>
        <begin position="41"/>
        <end position="266"/>
    </location>
</feature>
<evidence type="ECO:0000256" key="2">
    <source>
        <dbReference type="ARBA" id="ARBA00022448"/>
    </source>
</evidence>
<dbReference type="SUPFAM" id="SSF53850">
    <property type="entry name" value="Periplasmic binding protein-like II"/>
    <property type="match status" value="1"/>
</dbReference>
<dbReference type="Pfam" id="PF00497">
    <property type="entry name" value="SBP_bac_3"/>
    <property type="match status" value="1"/>
</dbReference>
<feature type="chain" id="PRO_5047504816" evidence="5">
    <location>
        <begin position="23"/>
        <end position="280"/>
    </location>
</feature>
<reference evidence="7 8" key="1">
    <citation type="submission" date="2020-03" db="EMBL/GenBank/DDBJ databases">
        <title>Draft genome of Streptomyces sp. ventii, isolated from the Axial Seamount in the Pacific Ocean, and resequencing of the two type strains Streptomyces lonarensis strain NCL 716 and Streptomyces bohaiensis strain 11A07.</title>
        <authorList>
            <person name="Loughran R.M."/>
            <person name="Pfannmuller K.M."/>
            <person name="Wasson B.J."/>
            <person name="Deadmond M.C."/>
            <person name="Paddock B.E."/>
            <person name="Koyack M.J."/>
            <person name="Gallegos D.A."/>
            <person name="Mitchell E.A."/>
            <person name="Ushijima B."/>
            <person name="Saw J.H."/>
            <person name="Mcphail K.L."/>
            <person name="Videau P."/>
        </authorList>
    </citation>
    <scope>NUCLEOTIDE SEQUENCE [LARGE SCALE GENOMIC DNA]</scope>
    <source>
        <strain evidence="8">5675061</strain>
    </source>
</reference>
<protein>
    <submittedName>
        <fullName evidence="7">Glutamate ABC transporter substrate-binding protein</fullName>
    </submittedName>
</protein>
<evidence type="ECO:0000313" key="8">
    <source>
        <dbReference type="Proteomes" id="UP000746503"/>
    </source>
</evidence>
<comment type="similarity">
    <text evidence="1 4">Belongs to the bacterial solute-binding protein 3 family.</text>
</comment>